<protein>
    <submittedName>
        <fullName evidence="2">Uncharacterized protein</fullName>
    </submittedName>
</protein>
<organism evidence="2 3">
    <name type="scientific">Solea senegalensis</name>
    <name type="common">Senegalese sole</name>
    <dbReference type="NCBI Taxonomy" id="28829"/>
    <lineage>
        <taxon>Eukaryota</taxon>
        <taxon>Metazoa</taxon>
        <taxon>Chordata</taxon>
        <taxon>Craniata</taxon>
        <taxon>Vertebrata</taxon>
        <taxon>Euteleostomi</taxon>
        <taxon>Actinopterygii</taxon>
        <taxon>Neopterygii</taxon>
        <taxon>Teleostei</taxon>
        <taxon>Neoteleostei</taxon>
        <taxon>Acanthomorphata</taxon>
        <taxon>Carangaria</taxon>
        <taxon>Pleuronectiformes</taxon>
        <taxon>Pleuronectoidei</taxon>
        <taxon>Soleidae</taxon>
        <taxon>Solea</taxon>
    </lineage>
</organism>
<sequence length="96" mass="10323">MLLHCHSQEKHSAERGVSLPRSQQADCPGEQSDITNGRTDRGGVRCSGPDGGLILDRFSSLGLGDGVSQIRGSDTLDFYRHDNKMLQGPDEGLSPT</sequence>
<dbReference type="EMBL" id="JAGKHQ010000019">
    <property type="protein sequence ID" value="KAG7482736.1"/>
    <property type="molecule type" value="Genomic_DNA"/>
</dbReference>
<accession>A0AAV6Q2Z1</accession>
<feature type="region of interest" description="Disordered" evidence="1">
    <location>
        <begin position="1"/>
        <end position="46"/>
    </location>
</feature>
<name>A0AAV6Q2Z1_SOLSE</name>
<reference evidence="2 3" key="1">
    <citation type="journal article" date="2021" name="Sci. Rep.">
        <title>Chromosome anchoring in Senegalese sole (Solea senegalensis) reveals sex-associated markers and genome rearrangements in flatfish.</title>
        <authorList>
            <person name="Guerrero-Cozar I."/>
            <person name="Gomez-Garrido J."/>
            <person name="Berbel C."/>
            <person name="Martinez-Blanch J.F."/>
            <person name="Alioto T."/>
            <person name="Claros M.G."/>
            <person name="Gagnaire P.A."/>
            <person name="Manchado M."/>
        </authorList>
    </citation>
    <scope>NUCLEOTIDE SEQUENCE [LARGE SCALE GENOMIC DNA]</scope>
    <source>
        <strain evidence="2">Sse05_10M</strain>
    </source>
</reference>
<gene>
    <name evidence="2" type="ORF">JOB18_029057</name>
</gene>
<proteinExistence type="predicted"/>
<evidence type="ECO:0000313" key="3">
    <source>
        <dbReference type="Proteomes" id="UP000693946"/>
    </source>
</evidence>
<dbReference type="Proteomes" id="UP000693946">
    <property type="component" value="Linkage Group LG7"/>
</dbReference>
<evidence type="ECO:0000313" key="2">
    <source>
        <dbReference type="EMBL" id="KAG7482736.1"/>
    </source>
</evidence>
<keyword evidence="3" id="KW-1185">Reference proteome</keyword>
<dbReference type="AlphaFoldDB" id="A0AAV6Q2Z1"/>
<evidence type="ECO:0000256" key="1">
    <source>
        <dbReference type="SAM" id="MobiDB-lite"/>
    </source>
</evidence>
<comment type="caution">
    <text evidence="2">The sequence shown here is derived from an EMBL/GenBank/DDBJ whole genome shotgun (WGS) entry which is preliminary data.</text>
</comment>
<feature type="compositionally biased region" description="Basic and acidic residues" evidence="1">
    <location>
        <begin position="1"/>
        <end position="14"/>
    </location>
</feature>